<dbReference type="EMBL" id="RCZM01000003">
    <property type="protein sequence ID" value="TPG16882.1"/>
    <property type="molecule type" value="Genomic_DNA"/>
</dbReference>
<keyword evidence="2" id="KW-0288">FMN</keyword>
<name>A0A502CW43_9MICO</name>
<keyword evidence="7" id="KW-1185">Reference proteome</keyword>
<proteinExistence type="predicted"/>
<evidence type="ECO:0000256" key="3">
    <source>
        <dbReference type="ARBA" id="ARBA00023002"/>
    </source>
</evidence>
<evidence type="ECO:0000313" key="6">
    <source>
        <dbReference type="EMBL" id="TPG16882.1"/>
    </source>
</evidence>
<evidence type="ECO:0000256" key="2">
    <source>
        <dbReference type="ARBA" id="ARBA00022643"/>
    </source>
</evidence>
<keyword evidence="4" id="KW-0503">Monooxygenase</keyword>
<reference evidence="6 7" key="1">
    <citation type="journal article" date="2019" name="Environ. Microbiol.">
        <title>Species interactions and distinct microbial communities in high Arctic permafrost affected cryosols are associated with the CH4 and CO2 gas fluxes.</title>
        <authorList>
            <person name="Altshuler I."/>
            <person name="Hamel J."/>
            <person name="Turney S."/>
            <person name="Magnuson E."/>
            <person name="Levesque R."/>
            <person name="Greer C."/>
            <person name="Whyte L.G."/>
        </authorList>
    </citation>
    <scope>NUCLEOTIDE SEQUENCE [LARGE SCALE GENOMIC DNA]</scope>
    <source>
        <strain evidence="6 7">S9.3A</strain>
    </source>
</reference>
<dbReference type="OrthoDB" id="7374740at2"/>
<sequence length="287" mass="31610">MRFGITILPEHRWSVAEPLWQRAEGYGFDHAWTYDHLVWAGLQDSPWFGALPTLTAAAMATSTIRLGTFVSSPNYRHPYVFLRDLLALEDISGGRLICGLGTGGDLDAGILGEQRPLKDRVDRFHEFVEVLDRLFREDHVSHEASHYRTVDARTLPGPVQEPRVPFVIAANGPRSLRLAAAHGQGWVTFGKGGETMDDWWTGIADLSAKLDEAEAAAARTAPLDRYLSLDGAPRFSLESVDLFTEMVGRAGELGFTDAVTHWPRAEGVYAGSEAVLEEVATQLPGLR</sequence>
<dbReference type="Proteomes" id="UP000317722">
    <property type="component" value="Unassembled WGS sequence"/>
</dbReference>
<gene>
    <name evidence="6" type="ORF">EAH86_08795</name>
</gene>
<dbReference type="GO" id="GO:0008726">
    <property type="term" value="F:alkanesulfonate monooxygenase activity"/>
    <property type="evidence" value="ECO:0007669"/>
    <property type="project" value="TreeGrafter"/>
</dbReference>
<organism evidence="6 7">
    <name type="scientific">Pedococcus bigeumensis</name>
    <dbReference type="NCBI Taxonomy" id="433644"/>
    <lineage>
        <taxon>Bacteria</taxon>
        <taxon>Bacillati</taxon>
        <taxon>Actinomycetota</taxon>
        <taxon>Actinomycetes</taxon>
        <taxon>Micrococcales</taxon>
        <taxon>Intrasporangiaceae</taxon>
        <taxon>Pedococcus</taxon>
    </lineage>
</organism>
<dbReference type="PANTHER" id="PTHR42847:SF4">
    <property type="entry name" value="ALKANESULFONATE MONOOXYGENASE-RELATED"/>
    <property type="match status" value="1"/>
</dbReference>
<keyword evidence="1" id="KW-0285">Flavoprotein</keyword>
<dbReference type="InterPro" id="IPR050172">
    <property type="entry name" value="SsuD_RutA_monooxygenase"/>
</dbReference>
<dbReference type="GO" id="GO:0046306">
    <property type="term" value="P:alkanesulfonate catabolic process"/>
    <property type="evidence" value="ECO:0007669"/>
    <property type="project" value="TreeGrafter"/>
</dbReference>
<evidence type="ECO:0000256" key="1">
    <source>
        <dbReference type="ARBA" id="ARBA00022630"/>
    </source>
</evidence>
<keyword evidence="3" id="KW-0560">Oxidoreductase</keyword>
<dbReference type="Pfam" id="PF00296">
    <property type="entry name" value="Bac_luciferase"/>
    <property type="match status" value="1"/>
</dbReference>
<evidence type="ECO:0000256" key="4">
    <source>
        <dbReference type="ARBA" id="ARBA00023033"/>
    </source>
</evidence>
<evidence type="ECO:0000313" key="7">
    <source>
        <dbReference type="Proteomes" id="UP000317722"/>
    </source>
</evidence>
<protein>
    <submittedName>
        <fullName evidence="6">LLM class flavin-dependent oxidoreductase</fullName>
    </submittedName>
</protein>
<dbReference type="RefSeq" id="WP_140739270.1">
    <property type="nucleotide sequence ID" value="NZ_RCZM01000003.1"/>
</dbReference>
<accession>A0A502CW43</accession>
<dbReference type="AlphaFoldDB" id="A0A502CW43"/>
<dbReference type="InterPro" id="IPR011251">
    <property type="entry name" value="Luciferase-like_dom"/>
</dbReference>
<dbReference type="PANTHER" id="PTHR42847">
    <property type="entry name" value="ALKANESULFONATE MONOOXYGENASE"/>
    <property type="match status" value="1"/>
</dbReference>
<feature type="domain" description="Luciferase-like" evidence="5">
    <location>
        <begin position="1"/>
        <end position="213"/>
    </location>
</feature>
<dbReference type="SUPFAM" id="SSF51679">
    <property type="entry name" value="Bacterial luciferase-like"/>
    <property type="match status" value="1"/>
</dbReference>
<comment type="caution">
    <text evidence="6">The sequence shown here is derived from an EMBL/GenBank/DDBJ whole genome shotgun (WGS) entry which is preliminary data.</text>
</comment>
<dbReference type="Gene3D" id="3.20.20.30">
    <property type="entry name" value="Luciferase-like domain"/>
    <property type="match status" value="1"/>
</dbReference>
<evidence type="ECO:0000259" key="5">
    <source>
        <dbReference type="Pfam" id="PF00296"/>
    </source>
</evidence>
<dbReference type="InterPro" id="IPR036661">
    <property type="entry name" value="Luciferase-like_sf"/>
</dbReference>